<keyword evidence="1" id="KW-0808">Transferase</keyword>
<dbReference type="AlphaFoldDB" id="A0A9W8JM52"/>
<dbReference type="OrthoDB" id="10055769at2759"/>
<feature type="non-terminal residue" evidence="4">
    <location>
        <position position="1006"/>
    </location>
</feature>
<dbReference type="GO" id="GO:0030422">
    <property type="term" value="P:siRNA processing"/>
    <property type="evidence" value="ECO:0007669"/>
    <property type="project" value="TreeGrafter"/>
</dbReference>
<comment type="similarity">
    <text evidence="1">Belongs to the RdRP family.</text>
</comment>
<dbReference type="GO" id="GO:0031380">
    <property type="term" value="C:nuclear RNA-directed RNA polymerase complex"/>
    <property type="evidence" value="ECO:0007669"/>
    <property type="project" value="TreeGrafter"/>
</dbReference>
<sequence>MTGLYAKLPYGAQFEVARLVNIDKAGYEDLSIDLLHQFLQKYKTNATAAPQVNKFMVKTEFGEAVAPAPRNPPTEDLFAHLFEKENRARDPWEELDKEEEALAKSPYGAMGLNQDGTPSDWYGGQVQFRGTLTLPTDSKELKLRLEKPTMGPSTQFSRRFGSKHIFRIKLTRNAKNEDPNVLLNYFRRPFIICGGVFRAFYSKEDNVFLVRTNERWTGSSLTLPDDSTSHVMSFMDFIDWHNSLNRNCNQAMAKWASRFSLGLSNSVPGLLLPRAQVQYQDDIVNKETDANMTDGAGSMNRSVARKLRHRYDWEQRPSAIQVRVNGAKGLLVEDGKNDEEDPSIFLTPSQIKIKYPETDNDPAHLSIDVLRASQMKSPCRLSAETIVNLGENGVGKKAFIALLRNSLEEIITPLLDWEDENALLALWWNIQRRGGVLSARQARQQPGIARLKGLSERDLDENEIDDEDGFTQLDGADQRSSAWWADPVGGCPSSLEETVMGLLDAGFRPDSCPVLRDKLKNIVKGYVRREIRSYRPEVPMSCSAFIIPDRLGLLEEGQVFIKGSGRDLMLPDGTYADIIVGEVLLARHPCKLPTDIRKWVAVDLPQLHHLDNVIVFSTVGARRAADWLAGGDYDGDKAIAIWQPELVQPFQNAPAEFADPPENMEQFFEKEVEHVSKFLNRTSTLPEIERIHELQYYLLGAIRNTSVVGKYSKYHDHAIYMNGYTDDSTRRLAFMFCMALDGAKTGMTVRPEVMKKDQSKYGHRSPLWKETDEEKESEEKSNRPHPRRPISLGRFIMDELHAEADKEGDKWLSKIDKKFEDTINQGSCVDPDLAAPYREILERVAEGGDGARLYAADLGLIRKHVEKVYEKHDTTVKRPNAQRQSSRQNSPRKSPRKDKKEVVAFTELRIEDRQDILRSLSRKFATEPKASELHMPKRHAELVKASYAYIYDCEKRQHSQVKWSRFPWDVAFRTLCDIKAQAIGNHKTVTGAFYERFNVKMPKSQR</sequence>
<dbReference type="EC" id="2.7.7.48" evidence="1"/>
<dbReference type="PANTHER" id="PTHR23079:SF55">
    <property type="entry name" value="RNA-DIRECTED RNA POLYMERASE"/>
    <property type="match status" value="1"/>
</dbReference>
<dbReference type="EMBL" id="JANBPK010000009">
    <property type="protein sequence ID" value="KAJ2936927.1"/>
    <property type="molecule type" value="Genomic_DNA"/>
</dbReference>
<gene>
    <name evidence="4" type="ORF">H1R20_g175</name>
</gene>
<comment type="catalytic activity">
    <reaction evidence="1">
        <text>RNA(n) + a ribonucleoside 5'-triphosphate = RNA(n+1) + diphosphate</text>
        <dbReference type="Rhea" id="RHEA:21248"/>
        <dbReference type="Rhea" id="RHEA-COMP:14527"/>
        <dbReference type="Rhea" id="RHEA-COMP:17342"/>
        <dbReference type="ChEBI" id="CHEBI:33019"/>
        <dbReference type="ChEBI" id="CHEBI:61557"/>
        <dbReference type="ChEBI" id="CHEBI:140395"/>
        <dbReference type="EC" id="2.7.7.48"/>
    </reaction>
</comment>
<evidence type="ECO:0000313" key="4">
    <source>
        <dbReference type="EMBL" id="KAJ2936927.1"/>
    </source>
</evidence>
<dbReference type="GO" id="GO:0003968">
    <property type="term" value="F:RNA-directed RNA polymerase activity"/>
    <property type="evidence" value="ECO:0007669"/>
    <property type="project" value="UniProtKB-KW"/>
</dbReference>
<evidence type="ECO:0000313" key="5">
    <source>
        <dbReference type="Proteomes" id="UP001140091"/>
    </source>
</evidence>
<keyword evidence="1" id="KW-0696">RNA-directed RNA polymerase</keyword>
<feature type="domain" description="RDRP core" evidence="3">
    <location>
        <begin position="141"/>
        <end position="779"/>
    </location>
</feature>
<evidence type="ECO:0000256" key="1">
    <source>
        <dbReference type="RuleBase" id="RU363098"/>
    </source>
</evidence>
<feature type="region of interest" description="Disordered" evidence="2">
    <location>
        <begin position="755"/>
        <end position="791"/>
    </location>
</feature>
<keyword evidence="1" id="KW-0694">RNA-binding</keyword>
<reference evidence="4" key="1">
    <citation type="submission" date="2022-06" db="EMBL/GenBank/DDBJ databases">
        <title>Genome Sequence of Candolleomyces eurysporus.</title>
        <authorList>
            <person name="Buettner E."/>
        </authorList>
    </citation>
    <scope>NUCLEOTIDE SEQUENCE</scope>
    <source>
        <strain evidence="4">VTCC 930004</strain>
    </source>
</reference>
<evidence type="ECO:0000259" key="3">
    <source>
        <dbReference type="Pfam" id="PF05183"/>
    </source>
</evidence>
<dbReference type="Proteomes" id="UP001140091">
    <property type="component" value="Unassembled WGS sequence"/>
</dbReference>
<keyword evidence="5" id="KW-1185">Reference proteome</keyword>
<protein>
    <recommendedName>
        <fullName evidence="1">RNA-dependent RNA polymerase</fullName>
        <ecNumber evidence="1">2.7.7.48</ecNumber>
    </recommendedName>
</protein>
<dbReference type="Pfam" id="PF05183">
    <property type="entry name" value="RdRP"/>
    <property type="match status" value="1"/>
</dbReference>
<comment type="caution">
    <text evidence="4">The sequence shown here is derived from an EMBL/GenBank/DDBJ whole genome shotgun (WGS) entry which is preliminary data.</text>
</comment>
<evidence type="ECO:0000256" key="2">
    <source>
        <dbReference type="SAM" id="MobiDB-lite"/>
    </source>
</evidence>
<organism evidence="4 5">
    <name type="scientific">Candolleomyces eurysporus</name>
    <dbReference type="NCBI Taxonomy" id="2828524"/>
    <lineage>
        <taxon>Eukaryota</taxon>
        <taxon>Fungi</taxon>
        <taxon>Dikarya</taxon>
        <taxon>Basidiomycota</taxon>
        <taxon>Agaricomycotina</taxon>
        <taxon>Agaricomycetes</taxon>
        <taxon>Agaricomycetidae</taxon>
        <taxon>Agaricales</taxon>
        <taxon>Agaricineae</taxon>
        <taxon>Psathyrellaceae</taxon>
        <taxon>Candolleomyces</taxon>
    </lineage>
</organism>
<feature type="compositionally biased region" description="Polar residues" evidence="2">
    <location>
        <begin position="881"/>
        <end position="892"/>
    </location>
</feature>
<keyword evidence="1" id="KW-0548">Nucleotidyltransferase</keyword>
<dbReference type="GO" id="GO:0003723">
    <property type="term" value="F:RNA binding"/>
    <property type="evidence" value="ECO:0007669"/>
    <property type="project" value="UniProtKB-KW"/>
</dbReference>
<dbReference type="PANTHER" id="PTHR23079">
    <property type="entry name" value="RNA-DEPENDENT RNA POLYMERASE"/>
    <property type="match status" value="1"/>
</dbReference>
<feature type="compositionally biased region" description="Basic and acidic residues" evidence="2">
    <location>
        <begin position="767"/>
        <end position="782"/>
    </location>
</feature>
<proteinExistence type="inferred from homology"/>
<dbReference type="InterPro" id="IPR057596">
    <property type="entry name" value="RDRP_core"/>
</dbReference>
<dbReference type="InterPro" id="IPR007855">
    <property type="entry name" value="RDRP"/>
</dbReference>
<name>A0A9W8JM52_9AGAR</name>
<feature type="region of interest" description="Disordered" evidence="2">
    <location>
        <begin position="871"/>
        <end position="899"/>
    </location>
</feature>
<accession>A0A9W8JM52</accession>